<evidence type="ECO:0000256" key="5">
    <source>
        <dbReference type="ARBA" id="ARBA00022553"/>
    </source>
</evidence>
<dbReference type="PROSITE" id="PS50075">
    <property type="entry name" value="CARRIER"/>
    <property type="match status" value="1"/>
</dbReference>
<keyword evidence="7" id="KW-0521">NADP</keyword>
<dbReference type="GO" id="GO:0016491">
    <property type="term" value="F:oxidoreductase activity"/>
    <property type="evidence" value="ECO:0007669"/>
    <property type="project" value="UniProtKB-KW"/>
</dbReference>
<keyword evidence="9" id="KW-0443">Lipid metabolism</keyword>
<comment type="caution">
    <text evidence="14">The sequence shown here is derived from an EMBL/GenBank/DDBJ whole genome shotgun (WGS) entry which is preliminary data.</text>
</comment>
<dbReference type="CDD" id="cd05195">
    <property type="entry name" value="enoyl_red"/>
    <property type="match status" value="1"/>
</dbReference>
<name>A0A9D4PWX3_RHISA</name>
<keyword evidence="8" id="KW-0560">Oxidoreductase</keyword>
<dbReference type="InterPro" id="IPR020843">
    <property type="entry name" value="ER"/>
</dbReference>
<dbReference type="PROSITE" id="PS00012">
    <property type="entry name" value="PHOSPHOPANTETHEINE"/>
    <property type="match status" value="1"/>
</dbReference>
<protein>
    <recommendedName>
        <fullName evidence="2">Fatty acid synthase</fullName>
        <ecNumber evidence="1">2.3.1.85</ecNumber>
    </recommendedName>
</protein>
<dbReference type="Proteomes" id="UP000821837">
    <property type="component" value="Unassembled WGS sequence"/>
</dbReference>
<dbReference type="InterPro" id="IPR050091">
    <property type="entry name" value="PKS_NRPS_Biosynth_Enz"/>
</dbReference>
<dbReference type="Pfam" id="PF13602">
    <property type="entry name" value="ADH_zinc_N_2"/>
    <property type="match status" value="1"/>
</dbReference>
<dbReference type="SUPFAM" id="SSF51735">
    <property type="entry name" value="NAD(P)-binding Rossmann-fold domains"/>
    <property type="match status" value="2"/>
</dbReference>
<dbReference type="InterPro" id="IPR036291">
    <property type="entry name" value="NAD(P)-bd_dom_sf"/>
</dbReference>
<gene>
    <name evidence="14" type="ORF">HPB52_016320</name>
</gene>
<reference evidence="14" key="1">
    <citation type="journal article" date="2020" name="Cell">
        <title>Large-Scale Comparative Analyses of Tick Genomes Elucidate Their Genetic Diversity and Vector Capacities.</title>
        <authorList>
            <consortium name="Tick Genome and Microbiome Consortium (TIGMIC)"/>
            <person name="Jia N."/>
            <person name="Wang J."/>
            <person name="Shi W."/>
            <person name="Du L."/>
            <person name="Sun Y."/>
            <person name="Zhan W."/>
            <person name="Jiang J.F."/>
            <person name="Wang Q."/>
            <person name="Zhang B."/>
            <person name="Ji P."/>
            <person name="Bell-Sakyi L."/>
            <person name="Cui X.M."/>
            <person name="Yuan T.T."/>
            <person name="Jiang B.G."/>
            <person name="Yang W.F."/>
            <person name="Lam T.T."/>
            <person name="Chang Q.C."/>
            <person name="Ding S.J."/>
            <person name="Wang X.J."/>
            <person name="Zhu J.G."/>
            <person name="Ruan X.D."/>
            <person name="Zhao L."/>
            <person name="Wei J.T."/>
            <person name="Ye R.Z."/>
            <person name="Que T.C."/>
            <person name="Du C.H."/>
            <person name="Zhou Y.H."/>
            <person name="Cheng J.X."/>
            <person name="Dai P.F."/>
            <person name="Guo W.B."/>
            <person name="Han X.H."/>
            <person name="Huang E.J."/>
            <person name="Li L.F."/>
            <person name="Wei W."/>
            <person name="Gao Y.C."/>
            <person name="Liu J.Z."/>
            <person name="Shao H.Z."/>
            <person name="Wang X."/>
            <person name="Wang C.C."/>
            <person name="Yang T.C."/>
            <person name="Huo Q.B."/>
            <person name="Li W."/>
            <person name="Chen H.Y."/>
            <person name="Chen S.E."/>
            <person name="Zhou L.G."/>
            <person name="Ni X.B."/>
            <person name="Tian J.H."/>
            <person name="Sheng Y."/>
            <person name="Liu T."/>
            <person name="Pan Y.S."/>
            <person name="Xia L.Y."/>
            <person name="Li J."/>
            <person name="Zhao F."/>
            <person name="Cao W.C."/>
        </authorList>
    </citation>
    <scope>NUCLEOTIDE SEQUENCE</scope>
    <source>
        <strain evidence="14">Rsan-2018</strain>
    </source>
</reference>
<proteinExistence type="predicted"/>
<evidence type="ECO:0000256" key="12">
    <source>
        <dbReference type="ARBA" id="ARBA00044883"/>
    </source>
</evidence>
<dbReference type="SMART" id="SM00829">
    <property type="entry name" value="PKS_ER"/>
    <property type="match status" value="1"/>
</dbReference>
<dbReference type="GO" id="GO:0006633">
    <property type="term" value="P:fatty acid biosynthetic process"/>
    <property type="evidence" value="ECO:0007669"/>
    <property type="project" value="UniProtKB-KW"/>
</dbReference>
<evidence type="ECO:0000256" key="8">
    <source>
        <dbReference type="ARBA" id="ARBA00023002"/>
    </source>
</evidence>
<evidence type="ECO:0000256" key="11">
    <source>
        <dbReference type="ARBA" id="ARBA00023268"/>
    </source>
</evidence>
<dbReference type="InterPro" id="IPR057326">
    <property type="entry name" value="KR_dom"/>
</dbReference>
<dbReference type="SMART" id="SM00822">
    <property type="entry name" value="PKS_KR"/>
    <property type="match status" value="1"/>
</dbReference>
<evidence type="ECO:0000256" key="9">
    <source>
        <dbReference type="ARBA" id="ARBA00023098"/>
    </source>
</evidence>
<accession>A0A9D4PWX3</accession>
<evidence type="ECO:0000256" key="7">
    <source>
        <dbReference type="ARBA" id="ARBA00022857"/>
    </source>
</evidence>
<keyword evidence="11" id="KW-0511">Multifunctional enzyme</keyword>
<comment type="catalytic activity">
    <reaction evidence="12">
        <text>acetyl-CoA + n malonyl-CoA + 2n NADPH + 2n H(+) = a long-chain fatty acid + (n+1) CoA + n CO2 + 2n NADP(+).</text>
        <dbReference type="EC" id="2.3.1.85"/>
    </reaction>
</comment>
<keyword evidence="6" id="KW-0276">Fatty acid metabolism</keyword>
<evidence type="ECO:0000256" key="4">
    <source>
        <dbReference type="ARBA" id="ARBA00022516"/>
    </source>
</evidence>
<dbReference type="EC" id="2.3.1.85" evidence="1"/>
<dbReference type="InterPro" id="IPR009081">
    <property type="entry name" value="PP-bd_ACP"/>
</dbReference>
<keyword evidence="10" id="KW-0275">Fatty acid biosynthesis</keyword>
<dbReference type="InterPro" id="IPR036736">
    <property type="entry name" value="ACP-like_sf"/>
</dbReference>
<dbReference type="PANTHER" id="PTHR43775:SF7">
    <property type="entry name" value="FATTY ACID SYNTHASE"/>
    <property type="match status" value="1"/>
</dbReference>
<dbReference type="GO" id="GO:0031177">
    <property type="term" value="F:phosphopantetheine binding"/>
    <property type="evidence" value="ECO:0007669"/>
    <property type="project" value="InterPro"/>
</dbReference>
<dbReference type="InterPro" id="IPR013968">
    <property type="entry name" value="PKS_KR"/>
</dbReference>
<evidence type="ECO:0000256" key="2">
    <source>
        <dbReference type="ARBA" id="ARBA00018769"/>
    </source>
</evidence>
<evidence type="ECO:0000256" key="3">
    <source>
        <dbReference type="ARBA" id="ARBA00022450"/>
    </source>
</evidence>
<evidence type="ECO:0000256" key="6">
    <source>
        <dbReference type="ARBA" id="ARBA00022832"/>
    </source>
</evidence>
<evidence type="ECO:0000313" key="14">
    <source>
        <dbReference type="EMBL" id="KAH7957222.1"/>
    </source>
</evidence>
<evidence type="ECO:0000313" key="15">
    <source>
        <dbReference type="Proteomes" id="UP000821837"/>
    </source>
</evidence>
<keyword evidence="4" id="KW-0444">Lipid biosynthesis</keyword>
<sequence>MLATGRLSPDALPGFVESSDGLLGMEFSGRDPQGRRVMGLVSARGIATVVDVNPAFLWEVPETWSLKEAATVPVAYATAYYTLLVRGNVQAGESLLVHSGSGGVGQAIISIALSMGCTVFTTVGVDVVINSLAEEKLQASVRCLATNGRFLEIGKFDLSNDSPLGMSAFLKGVTFHGILLELLLRDDSGWRRVAELVRTGIALGVVQPLDVILYPSDEAEAAFRFMASGKHVGKIVLQTRPEEDQQLQPSPLCVDVTARTWFYAHKSYVIIGGLGGFGLELAEWMVKRGCRKLLLTTRSGVRMGYQRLCLHRWKKAGVNVIVSKEDASTEGGARNIIQKAVAMGPVGGIFNLAVVLHDGLLEGQTAEAFEAVFKIKICGTQNMDELSRLYCPELDHFVVFSSLASGNGNVGQTNYGYANSAMERICERRSAHGLPGLAIQWGAIGDVGVFYEMMGGDAIVAGTVPQRISSCMSVMDTLLNQSHPVVCSCVKADTSCEATANEKHDIVDSVLRIIGVKNSSHLNTDVAFGEIGMDSLMAVEVRQTIERECKITVSMQEVRRLNINQLRQISQDIGAKKNK</sequence>
<dbReference type="AlphaFoldDB" id="A0A9D4PWX3"/>
<dbReference type="Pfam" id="PF08659">
    <property type="entry name" value="KR"/>
    <property type="match status" value="1"/>
</dbReference>
<dbReference type="PANTHER" id="PTHR43775">
    <property type="entry name" value="FATTY ACID SYNTHASE"/>
    <property type="match status" value="1"/>
</dbReference>
<dbReference type="CDD" id="cd08954">
    <property type="entry name" value="KR_1_FAS_SDR_x"/>
    <property type="match status" value="1"/>
</dbReference>
<evidence type="ECO:0000256" key="10">
    <source>
        <dbReference type="ARBA" id="ARBA00023160"/>
    </source>
</evidence>
<dbReference type="GO" id="GO:0004312">
    <property type="term" value="F:fatty acid synthase activity"/>
    <property type="evidence" value="ECO:0007669"/>
    <property type="project" value="UniProtKB-EC"/>
</dbReference>
<dbReference type="Gene3D" id="3.40.50.720">
    <property type="entry name" value="NAD(P)-binding Rossmann-like Domain"/>
    <property type="match status" value="1"/>
</dbReference>
<reference evidence="14" key="2">
    <citation type="submission" date="2021-09" db="EMBL/GenBank/DDBJ databases">
        <authorList>
            <person name="Jia N."/>
            <person name="Wang J."/>
            <person name="Shi W."/>
            <person name="Du L."/>
            <person name="Sun Y."/>
            <person name="Zhan W."/>
            <person name="Jiang J."/>
            <person name="Wang Q."/>
            <person name="Zhang B."/>
            <person name="Ji P."/>
            <person name="Sakyi L.B."/>
            <person name="Cui X."/>
            <person name="Yuan T."/>
            <person name="Jiang B."/>
            <person name="Yang W."/>
            <person name="Lam T.T.-Y."/>
            <person name="Chang Q."/>
            <person name="Ding S."/>
            <person name="Wang X."/>
            <person name="Zhu J."/>
            <person name="Ruan X."/>
            <person name="Zhao L."/>
            <person name="Wei J."/>
            <person name="Que T."/>
            <person name="Du C."/>
            <person name="Cheng J."/>
            <person name="Dai P."/>
            <person name="Han X."/>
            <person name="Huang E."/>
            <person name="Gao Y."/>
            <person name="Liu J."/>
            <person name="Shao H."/>
            <person name="Ye R."/>
            <person name="Li L."/>
            <person name="Wei W."/>
            <person name="Wang X."/>
            <person name="Wang C."/>
            <person name="Huo Q."/>
            <person name="Li W."/>
            <person name="Guo W."/>
            <person name="Chen H."/>
            <person name="Chen S."/>
            <person name="Zhou L."/>
            <person name="Zhou L."/>
            <person name="Ni X."/>
            <person name="Tian J."/>
            <person name="Zhou Y."/>
            <person name="Sheng Y."/>
            <person name="Liu T."/>
            <person name="Pan Y."/>
            <person name="Xia L."/>
            <person name="Li J."/>
            <person name="Zhao F."/>
            <person name="Cao W."/>
        </authorList>
    </citation>
    <scope>NUCLEOTIDE SEQUENCE</scope>
    <source>
        <strain evidence="14">Rsan-2018</strain>
        <tissue evidence="14">Larvae</tissue>
    </source>
</reference>
<dbReference type="Gene3D" id="3.90.180.10">
    <property type="entry name" value="Medium-chain alcohol dehydrogenases, catalytic domain"/>
    <property type="match status" value="2"/>
</dbReference>
<dbReference type="InterPro" id="IPR006162">
    <property type="entry name" value="Ppantetheine_attach_site"/>
</dbReference>
<dbReference type="VEuPathDB" id="VectorBase:RSAN_052463"/>
<organism evidence="14 15">
    <name type="scientific">Rhipicephalus sanguineus</name>
    <name type="common">Brown dog tick</name>
    <name type="synonym">Ixodes sanguineus</name>
    <dbReference type="NCBI Taxonomy" id="34632"/>
    <lineage>
        <taxon>Eukaryota</taxon>
        <taxon>Metazoa</taxon>
        <taxon>Ecdysozoa</taxon>
        <taxon>Arthropoda</taxon>
        <taxon>Chelicerata</taxon>
        <taxon>Arachnida</taxon>
        <taxon>Acari</taxon>
        <taxon>Parasitiformes</taxon>
        <taxon>Ixodida</taxon>
        <taxon>Ixodoidea</taxon>
        <taxon>Ixodidae</taxon>
        <taxon>Rhipicephalinae</taxon>
        <taxon>Rhipicephalus</taxon>
        <taxon>Rhipicephalus</taxon>
    </lineage>
</organism>
<evidence type="ECO:0000259" key="13">
    <source>
        <dbReference type="PROSITE" id="PS50075"/>
    </source>
</evidence>
<dbReference type="SUPFAM" id="SSF47336">
    <property type="entry name" value="ACP-like"/>
    <property type="match status" value="1"/>
</dbReference>
<keyword evidence="5" id="KW-0597">Phosphoprotein</keyword>
<keyword evidence="3" id="KW-0596">Phosphopantetheine</keyword>
<dbReference type="Pfam" id="PF00550">
    <property type="entry name" value="PP-binding"/>
    <property type="match status" value="1"/>
</dbReference>
<dbReference type="Gene3D" id="1.10.1200.10">
    <property type="entry name" value="ACP-like"/>
    <property type="match status" value="1"/>
</dbReference>
<feature type="domain" description="Carrier" evidence="13">
    <location>
        <begin position="497"/>
        <end position="577"/>
    </location>
</feature>
<dbReference type="InterPro" id="IPR020806">
    <property type="entry name" value="PKS_PP-bd"/>
</dbReference>
<dbReference type="EMBL" id="JABSTV010001250">
    <property type="protein sequence ID" value="KAH7957222.1"/>
    <property type="molecule type" value="Genomic_DNA"/>
</dbReference>
<evidence type="ECO:0000256" key="1">
    <source>
        <dbReference type="ARBA" id="ARBA00012873"/>
    </source>
</evidence>
<keyword evidence="15" id="KW-1185">Reference proteome</keyword>
<dbReference type="SMART" id="SM00823">
    <property type="entry name" value="PKS_PP"/>
    <property type="match status" value="1"/>
</dbReference>